<comment type="caution">
    <text evidence="2">The sequence shown here is derived from an EMBL/GenBank/DDBJ whole genome shotgun (WGS) entry which is preliminary data.</text>
</comment>
<dbReference type="RefSeq" id="WP_116763685.1">
    <property type="nucleotide sequence ID" value="NZ_QCZH01000013.1"/>
</dbReference>
<evidence type="ECO:0000259" key="1">
    <source>
        <dbReference type="Pfam" id="PF00535"/>
    </source>
</evidence>
<reference evidence="2 3" key="1">
    <citation type="submission" date="2018-04" db="EMBL/GenBank/DDBJ databases">
        <title>Flavobacterium sp. nov., isolated from glacier ice.</title>
        <authorList>
            <person name="Liu Q."/>
            <person name="Xin Y.-H."/>
        </authorList>
    </citation>
    <scope>NUCLEOTIDE SEQUENCE [LARGE SCALE GENOMIC DNA]</scope>
    <source>
        <strain evidence="2 3">LB2P30</strain>
    </source>
</reference>
<dbReference type="Pfam" id="PF00535">
    <property type="entry name" value="Glycos_transf_2"/>
    <property type="match status" value="1"/>
</dbReference>
<proteinExistence type="predicted"/>
<dbReference type="GO" id="GO:0016740">
    <property type="term" value="F:transferase activity"/>
    <property type="evidence" value="ECO:0007669"/>
    <property type="project" value="UniProtKB-KW"/>
</dbReference>
<name>A0A2U1JTL2_9FLAO</name>
<dbReference type="Proteomes" id="UP000245618">
    <property type="component" value="Unassembled WGS sequence"/>
</dbReference>
<accession>A0A2U1JTL2</accession>
<keyword evidence="3" id="KW-1185">Reference proteome</keyword>
<dbReference type="OrthoDB" id="761861at2"/>
<feature type="domain" description="Glycosyltransferase 2-like" evidence="1">
    <location>
        <begin position="3"/>
        <end position="160"/>
    </location>
</feature>
<dbReference type="InterPro" id="IPR029044">
    <property type="entry name" value="Nucleotide-diphossugar_trans"/>
</dbReference>
<keyword evidence="2" id="KW-0808">Transferase</keyword>
<protein>
    <submittedName>
        <fullName evidence="2">Glycosyl transferase</fullName>
    </submittedName>
</protein>
<gene>
    <name evidence="2" type="ORF">DB891_11520</name>
</gene>
<dbReference type="SUPFAM" id="SSF53448">
    <property type="entry name" value="Nucleotide-diphospho-sugar transferases"/>
    <property type="match status" value="1"/>
</dbReference>
<evidence type="ECO:0000313" key="2">
    <source>
        <dbReference type="EMBL" id="PWA08452.1"/>
    </source>
</evidence>
<dbReference type="Gene3D" id="3.90.550.10">
    <property type="entry name" value="Spore Coat Polysaccharide Biosynthesis Protein SpsA, Chain A"/>
    <property type="match status" value="1"/>
</dbReference>
<sequence length="294" mass="34097">MLSILIPTYNYNAYPLVTELQKQCIDCTIEFEILCQDDASNSKWNTENQKIDSIKNCFLFINNYNLGRGKNINSLVEKSKYRLLLIMDCDTFPIQNNFIQKYCEVIPNSSVTFGGIQYEKETPNKEKLLRWIYGNKRESISVDSRNKKPNFRALTSNLLIKKEILEQNPFDSTITKYGYEDLCFLSALETNNIKVSHIDNPTYHLNLETSILFLEKTRTAIENLVYIINSDKFSTIETKINSAYIILKKLRLVAITTFIFKKTESTITSNLLSKSPSLFLFDLYKLGYYCSIQS</sequence>
<organism evidence="2 3">
    <name type="scientific">Flavobacterium laiguense</name>
    <dbReference type="NCBI Taxonomy" id="2169409"/>
    <lineage>
        <taxon>Bacteria</taxon>
        <taxon>Pseudomonadati</taxon>
        <taxon>Bacteroidota</taxon>
        <taxon>Flavobacteriia</taxon>
        <taxon>Flavobacteriales</taxon>
        <taxon>Flavobacteriaceae</taxon>
        <taxon>Flavobacterium</taxon>
    </lineage>
</organism>
<dbReference type="InterPro" id="IPR001173">
    <property type="entry name" value="Glyco_trans_2-like"/>
</dbReference>
<dbReference type="CDD" id="cd00761">
    <property type="entry name" value="Glyco_tranf_GTA_type"/>
    <property type="match status" value="1"/>
</dbReference>
<evidence type="ECO:0000313" key="3">
    <source>
        <dbReference type="Proteomes" id="UP000245618"/>
    </source>
</evidence>
<dbReference type="EMBL" id="QCZH01000013">
    <property type="protein sequence ID" value="PWA08452.1"/>
    <property type="molecule type" value="Genomic_DNA"/>
</dbReference>
<dbReference type="AlphaFoldDB" id="A0A2U1JTL2"/>